<dbReference type="PROSITE" id="PS50865">
    <property type="entry name" value="ZF_MYND_2"/>
    <property type="match status" value="1"/>
</dbReference>
<keyword evidence="2 4" id="KW-0863">Zinc-finger</keyword>
<keyword evidence="3" id="KW-0862">Zinc</keyword>
<gene>
    <name evidence="6" type="ORF">RFI_24727</name>
</gene>
<dbReference type="SMART" id="SM00367">
    <property type="entry name" value="LRR_CC"/>
    <property type="match status" value="3"/>
</dbReference>
<feature type="non-terminal residue" evidence="6">
    <location>
        <position position="1"/>
    </location>
</feature>
<dbReference type="InterPro" id="IPR006553">
    <property type="entry name" value="Leu-rich_rpt_Cys-con_subtyp"/>
</dbReference>
<evidence type="ECO:0000256" key="4">
    <source>
        <dbReference type="PROSITE-ProRule" id="PRU00134"/>
    </source>
</evidence>
<dbReference type="Pfam" id="PF01753">
    <property type="entry name" value="zf-MYND"/>
    <property type="match status" value="1"/>
</dbReference>
<dbReference type="OrthoDB" id="437457at2759"/>
<keyword evidence="7" id="KW-1185">Reference proteome</keyword>
<dbReference type="SUPFAM" id="SSF144232">
    <property type="entry name" value="HIT/MYND zinc finger-like"/>
    <property type="match status" value="1"/>
</dbReference>
<proteinExistence type="predicted"/>
<dbReference type="Gene3D" id="6.10.140.2220">
    <property type="match status" value="1"/>
</dbReference>
<evidence type="ECO:0000259" key="5">
    <source>
        <dbReference type="PROSITE" id="PS50865"/>
    </source>
</evidence>
<sequence>KCEVCEIRSYCSSRCQKLDWQYHQLVCHSHDPQKSFRRLSATKRVTKEFMDIICECASLTHLNLSYTFVGMEDRSVSELSKKCKHLCELCLSGCDISSNALIELSRRLKLKMFHCRLARNLSNRSVESLVDFCGQYLEDLDLSRCINCKRLKRVNIACGIKRGAWIWGLNDEIGQALSDLKDLTYLGMVDSGQMTDEIFDRLAKKPNLCIDRLRSDIQFHNNFQPGNDKKPVKLERIENGTVVHQHTFRR</sequence>
<dbReference type="Gene3D" id="3.80.10.10">
    <property type="entry name" value="Ribonuclease Inhibitor"/>
    <property type="match status" value="1"/>
</dbReference>
<keyword evidence="1" id="KW-0479">Metal-binding</keyword>
<evidence type="ECO:0000313" key="7">
    <source>
        <dbReference type="Proteomes" id="UP000023152"/>
    </source>
</evidence>
<dbReference type="SUPFAM" id="SSF52047">
    <property type="entry name" value="RNI-like"/>
    <property type="match status" value="1"/>
</dbReference>
<dbReference type="EMBL" id="ASPP01021235">
    <property type="protein sequence ID" value="ETO12647.1"/>
    <property type="molecule type" value="Genomic_DNA"/>
</dbReference>
<evidence type="ECO:0000256" key="2">
    <source>
        <dbReference type="ARBA" id="ARBA00022771"/>
    </source>
</evidence>
<dbReference type="Proteomes" id="UP000023152">
    <property type="component" value="Unassembled WGS sequence"/>
</dbReference>
<accession>X6MGU4</accession>
<evidence type="ECO:0000313" key="6">
    <source>
        <dbReference type="EMBL" id="ETO12647.1"/>
    </source>
</evidence>
<dbReference type="InterPro" id="IPR002893">
    <property type="entry name" value="Znf_MYND"/>
</dbReference>
<comment type="caution">
    <text evidence="6">The sequence shown here is derived from an EMBL/GenBank/DDBJ whole genome shotgun (WGS) entry which is preliminary data.</text>
</comment>
<dbReference type="InterPro" id="IPR032675">
    <property type="entry name" value="LRR_dom_sf"/>
</dbReference>
<dbReference type="AlphaFoldDB" id="X6MGU4"/>
<evidence type="ECO:0000256" key="3">
    <source>
        <dbReference type="ARBA" id="ARBA00022833"/>
    </source>
</evidence>
<protein>
    <recommendedName>
        <fullName evidence="5">MYND-type domain-containing protein</fullName>
    </recommendedName>
</protein>
<feature type="domain" description="MYND-type" evidence="5">
    <location>
        <begin position="1"/>
        <end position="27"/>
    </location>
</feature>
<reference evidence="6 7" key="1">
    <citation type="journal article" date="2013" name="Curr. Biol.">
        <title>The Genome of the Foraminiferan Reticulomyxa filosa.</title>
        <authorList>
            <person name="Glockner G."/>
            <person name="Hulsmann N."/>
            <person name="Schleicher M."/>
            <person name="Noegel A.A."/>
            <person name="Eichinger L."/>
            <person name="Gallinger C."/>
            <person name="Pawlowski J."/>
            <person name="Sierra R."/>
            <person name="Euteneuer U."/>
            <person name="Pillet L."/>
            <person name="Moustafa A."/>
            <person name="Platzer M."/>
            <person name="Groth M."/>
            <person name="Szafranski K."/>
            <person name="Schliwa M."/>
        </authorList>
    </citation>
    <scope>NUCLEOTIDE SEQUENCE [LARGE SCALE GENOMIC DNA]</scope>
</reference>
<organism evidence="6 7">
    <name type="scientific">Reticulomyxa filosa</name>
    <dbReference type="NCBI Taxonomy" id="46433"/>
    <lineage>
        <taxon>Eukaryota</taxon>
        <taxon>Sar</taxon>
        <taxon>Rhizaria</taxon>
        <taxon>Retaria</taxon>
        <taxon>Foraminifera</taxon>
        <taxon>Monothalamids</taxon>
        <taxon>Reticulomyxidae</taxon>
        <taxon>Reticulomyxa</taxon>
    </lineage>
</organism>
<dbReference type="GO" id="GO:0008270">
    <property type="term" value="F:zinc ion binding"/>
    <property type="evidence" value="ECO:0007669"/>
    <property type="project" value="UniProtKB-KW"/>
</dbReference>
<name>X6MGU4_RETFI</name>
<evidence type="ECO:0000256" key="1">
    <source>
        <dbReference type="ARBA" id="ARBA00022723"/>
    </source>
</evidence>